<evidence type="ECO:0000259" key="1">
    <source>
        <dbReference type="SMART" id="SM00419"/>
    </source>
</evidence>
<gene>
    <name evidence="2" type="ORF">Raf01_34470</name>
</gene>
<organism evidence="2 3">
    <name type="scientific">Rugosimonospora africana</name>
    <dbReference type="NCBI Taxonomy" id="556532"/>
    <lineage>
        <taxon>Bacteria</taxon>
        <taxon>Bacillati</taxon>
        <taxon>Actinomycetota</taxon>
        <taxon>Actinomycetes</taxon>
        <taxon>Micromonosporales</taxon>
        <taxon>Micromonosporaceae</taxon>
        <taxon>Rugosimonospora</taxon>
    </lineage>
</organism>
<dbReference type="Pfam" id="PF01047">
    <property type="entry name" value="MarR"/>
    <property type="match status" value="1"/>
</dbReference>
<feature type="domain" description="HTH crp-type" evidence="1">
    <location>
        <begin position="255"/>
        <end position="304"/>
    </location>
</feature>
<protein>
    <recommendedName>
        <fullName evidence="1">HTH crp-type domain-containing protein</fullName>
    </recommendedName>
</protein>
<dbReference type="AlphaFoldDB" id="A0A8J3QT29"/>
<dbReference type="InterPro" id="IPR011991">
    <property type="entry name" value="ArsR-like_HTH"/>
</dbReference>
<accession>A0A8J3QT29</accession>
<name>A0A8J3QT29_9ACTN</name>
<dbReference type="EMBL" id="BONZ01000032">
    <property type="protein sequence ID" value="GIH15275.1"/>
    <property type="molecule type" value="Genomic_DNA"/>
</dbReference>
<dbReference type="InterPro" id="IPR036388">
    <property type="entry name" value="WH-like_DNA-bd_sf"/>
</dbReference>
<proteinExistence type="predicted"/>
<dbReference type="GO" id="GO:0003677">
    <property type="term" value="F:DNA binding"/>
    <property type="evidence" value="ECO:0007669"/>
    <property type="project" value="InterPro"/>
</dbReference>
<comment type="caution">
    <text evidence="2">The sequence shown here is derived from an EMBL/GenBank/DDBJ whole genome shotgun (WGS) entry which is preliminary data.</text>
</comment>
<sequence length="317" mass="33902">MGGFAPGTTMPDVSVVVSPLQSVYLLMRDAVSGQSRALAPPVLDPLRAALGRRARVLEPARRGQLGLVPSALVPIPPRRDVSVGEQVRRLRDYPPDDLVADIAGMGPAAGGWRLVADRARRWLDGYAEATDAAWLLLGAWWTTVRPLVDRETERVGVAYVRGGLDTVFNTLSRRLSYVDGAFYVDGDRSDPIEPRGRRLVLVPSVVSADTLFIHHSEPDLLGVAYPVRGQAMAGPARAGGADRLGLVLGAARAALLRRLEVPMTMTALAAHLNVTPGAVTRHCDLLARAGLIGRERRGQAVLATRTDAGTALLEVLS</sequence>
<dbReference type="Gene3D" id="1.10.10.10">
    <property type="entry name" value="Winged helix-like DNA-binding domain superfamily/Winged helix DNA-binding domain"/>
    <property type="match status" value="1"/>
</dbReference>
<dbReference type="RefSeq" id="WP_203918912.1">
    <property type="nucleotide sequence ID" value="NZ_BONZ01000032.1"/>
</dbReference>
<dbReference type="CDD" id="cd00090">
    <property type="entry name" value="HTH_ARSR"/>
    <property type="match status" value="1"/>
</dbReference>
<dbReference type="SMART" id="SM00419">
    <property type="entry name" value="HTH_CRP"/>
    <property type="match status" value="1"/>
</dbReference>
<dbReference type="Proteomes" id="UP000642748">
    <property type="component" value="Unassembled WGS sequence"/>
</dbReference>
<reference evidence="2" key="1">
    <citation type="submission" date="2021-01" db="EMBL/GenBank/DDBJ databases">
        <title>Whole genome shotgun sequence of Rugosimonospora africana NBRC 104875.</title>
        <authorList>
            <person name="Komaki H."/>
            <person name="Tamura T."/>
        </authorList>
    </citation>
    <scope>NUCLEOTIDE SEQUENCE</scope>
    <source>
        <strain evidence="2">NBRC 104875</strain>
    </source>
</reference>
<dbReference type="SUPFAM" id="SSF46785">
    <property type="entry name" value="Winged helix' DNA-binding domain"/>
    <property type="match status" value="1"/>
</dbReference>
<evidence type="ECO:0000313" key="2">
    <source>
        <dbReference type="EMBL" id="GIH15275.1"/>
    </source>
</evidence>
<evidence type="ECO:0000313" key="3">
    <source>
        <dbReference type="Proteomes" id="UP000642748"/>
    </source>
</evidence>
<keyword evidence="3" id="KW-1185">Reference proteome</keyword>
<dbReference type="InterPro" id="IPR000835">
    <property type="entry name" value="HTH_MarR-typ"/>
</dbReference>
<dbReference type="GO" id="GO:0006355">
    <property type="term" value="P:regulation of DNA-templated transcription"/>
    <property type="evidence" value="ECO:0007669"/>
    <property type="project" value="InterPro"/>
</dbReference>
<dbReference type="InterPro" id="IPR012318">
    <property type="entry name" value="HTH_CRP"/>
</dbReference>
<dbReference type="InterPro" id="IPR036390">
    <property type="entry name" value="WH_DNA-bd_sf"/>
</dbReference>